<dbReference type="SMART" id="SM00516">
    <property type="entry name" value="SEC14"/>
    <property type="match status" value="1"/>
</dbReference>
<reference evidence="2" key="1">
    <citation type="submission" date="2022-01" db="EMBL/GenBank/DDBJ databases">
        <authorList>
            <person name="King R."/>
        </authorList>
    </citation>
    <scope>NUCLEOTIDE SEQUENCE</scope>
</reference>
<dbReference type="InterPro" id="IPR011074">
    <property type="entry name" value="CRAL/TRIO_N_dom"/>
</dbReference>
<sequence>MEKSTVIPPICKANPDGSISGDQEWLRRAEEELGETPEVFQRELDALRSMLQNDTNIRVPDHDKFLVRFLRARKFDSKKAFHMLRRYYLMKIKCPELFGCPLPSQSETMFQLQAQNMLSQRDQLGRRVYIIRVDNFDSSKAAIEEVFRTNTLALENAVREPETQIAGLVVILDMAGLSLQHAKFFTPYYAKKMVELVQETFPLRFKGFHIVNEPFYFDAVVAVLKPFLKEKIRKRIILHGSDISSLHAFVPIDILPTEYGGTAGSFDNRPWYMEMLAEENYFKELQTFGYIMEVEDDQTDGE</sequence>
<dbReference type="CDD" id="cd00170">
    <property type="entry name" value="SEC14"/>
    <property type="match status" value="1"/>
</dbReference>
<organism evidence="2 3">
    <name type="scientific">Phaedon cochleariae</name>
    <name type="common">Mustard beetle</name>
    <dbReference type="NCBI Taxonomy" id="80249"/>
    <lineage>
        <taxon>Eukaryota</taxon>
        <taxon>Metazoa</taxon>
        <taxon>Ecdysozoa</taxon>
        <taxon>Arthropoda</taxon>
        <taxon>Hexapoda</taxon>
        <taxon>Insecta</taxon>
        <taxon>Pterygota</taxon>
        <taxon>Neoptera</taxon>
        <taxon>Endopterygota</taxon>
        <taxon>Coleoptera</taxon>
        <taxon>Polyphaga</taxon>
        <taxon>Cucujiformia</taxon>
        <taxon>Chrysomeloidea</taxon>
        <taxon>Chrysomelidae</taxon>
        <taxon>Chrysomelinae</taxon>
        <taxon>Chrysomelini</taxon>
        <taxon>Phaedon</taxon>
    </lineage>
</organism>
<dbReference type="PANTHER" id="PTHR10174">
    <property type="entry name" value="ALPHA-TOCOPHEROL TRANSFER PROTEIN-RELATED"/>
    <property type="match status" value="1"/>
</dbReference>
<dbReference type="PROSITE" id="PS50191">
    <property type="entry name" value="CRAL_TRIO"/>
    <property type="match status" value="1"/>
</dbReference>
<proteinExistence type="predicted"/>
<dbReference type="InterPro" id="IPR036273">
    <property type="entry name" value="CRAL/TRIO_N_dom_sf"/>
</dbReference>
<accession>A0A9P0DWD9</accession>
<dbReference type="GO" id="GO:1902936">
    <property type="term" value="F:phosphatidylinositol bisphosphate binding"/>
    <property type="evidence" value="ECO:0007669"/>
    <property type="project" value="TreeGrafter"/>
</dbReference>
<dbReference type="AlphaFoldDB" id="A0A9P0DWD9"/>
<reference evidence="2" key="2">
    <citation type="submission" date="2022-10" db="EMBL/GenBank/DDBJ databases">
        <authorList>
            <consortium name="ENA_rothamsted_submissions"/>
            <consortium name="culmorum"/>
            <person name="King R."/>
        </authorList>
    </citation>
    <scope>NUCLEOTIDE SEQUENCE</scope>
</reference>
<dbReference type="InterPro" id="IPR036865">
    <property type="entry name" value="CRAL-TRIO_dom_sf"/>
</dbReference>
<evidence type="ECO:0000259" key="1">
    <source>
        <dbReference type="PROSITE" id="PS50191"/>
    </source>
</evidence>
<dbReference type="Proteomes" id="UP001153737">
    <property type="component" value="Chromosome 7"/>
</dbReference>
<dbReference type="Pfam" id="PF00650">
    <property type="entry name" value="CRAL_TRIO"/>
    <property type="match status" value="1"/>
</dbReference>
<protein>
    <recommendedName>
        <fullName evidence="1">CRAL-TRIO domain-containing protein</fullName>
    </recommendedName>
</protein>
<name>A0A9P0DWD9_PHACE</name>
<dbReference type="Gene3D" id="1.10.8.20">
    <property type="entry name" value="N-terminal domain of phosphatidylinositol transfer protein sec14p"/>
    <property type="match status" value="1"/>
</dbReference>
<dbReference type="OrthoDB" id="75724at2759"/>
<evidence type="ECO:0000313" key="2">
    <source>
        <dbReference type="EMBL" id="CAH1175807.1"/>
    </source>
</evidence>
<evidence type="ECO:0000313" key="3">
    <source>
        <dbReference type="Proteomes" id="UP001153737"/>
    </source>
</evidence>
<dbReference type="PANTHER" id="PTHR10174:SF130">
    <property type="entry name" value="ALPHA-TOCOPHEROL TRANSFER PROTEIN-LIKE"/>
    <property type="match status" value="1"/>
</dbReference>
<dbReference type="PRINTS" id="PR00180">
    <property type="entry name" value="CRETINALDHBP"/>
</dbReference>
<feature type="domain" description="CRAL-TRIO" evidence="1">
    <location>
        <begin position="105"/>
        <end position="267"/>
    </location>
</feature>
<dbReference type="Gene3D" id="1.20.5.1200">
    <property type="entry name" value="Alpha-tocopherol transfer"/>
    <property type="match status" value="1"/>
</dbReference>
<dbReference type="InterPro" id="IPR001251">
    <property type="entry name" value="CRAL-TRIO_dom"/>
</dbReference>
<dbReference type="SMART" id="SM01100">
    <property type="entry name" value="CRAL_TRIO_N"/>
    <property type="match status" value="1"/>
</dbReference>
<dbReference type="GO" id="GO:0016020">
    <property type="term" value="C:membrane"/>
    <property type="evidence" value="ECO:0007669"/>
    <property type="project" value="TreeGrafter"/>
</dbReference>
<dbReference type="Pfam" id="PF03765">
    <property type="entry name" value="CRAL_TRIO_N"/>
    <property type="match status" value="1"/>
</dbReference>
<dbReference type="Gene3D" id="3.40.525.10">
    <property type="entry name" value="CRAL-TRIO lipid binding domain"/>
    <property type="match status" value="1"/>
</dbReference>
<dbReference type="SUPFAM" id="SSF46938">
    <property type="entry name" value="CRAL/TRIO N-terminal domain"/>
    <property type="match status" value="1"/>
</dbReference>
<dbReference type="SUPFAM" id="SSF52087">
    <property type="entry name" value="CRAL/TRIO domain"/>
    <property type="match status" value="1"/>
</dbReference>
<dbReference type="EMBL" id="OU896713">
    <property type="protein sequence ID" value="CAH1175807.1"/>
    <property type="molecule type" value="Genomic_DNA"/>
</dbReference>
<gene>
    <name evidence="2" type="ORF">PHAECO_LOCUS10767</name>
</gene>
<keyword evidence="3" id="KW-1185">Reference proteome</keyword>